<reference evidence="1 2" key="1">
    <citation type="submission" date="2016-08" db="EMBL/GenBank/DDBJ databases">
        <title>Draft genome sequence of Candidatus Piscirickettsia litoralis, from seawater.</title>
        <authorList>
            <person name="Wan X."/>
            <person name="Lee A.J."/>
            <person name="Hou S."/>
            <person name="Donachie S.P."/>
        </authorList>
    </citation>
    <scope>NUCLEOTIDE SEQUENCE [LARGE SCALE GENOMIC DNA]</scope>
    <source>
        <strain evidence="1 2">Y2</strain>
    </source>
</reference>
<proteinExistence type="predicted"/>
<dbReference type="Proteomes" id="UP000094329">
    <property type="component" value="Unassembled WGS sequence"/>
</dbReference>
<dbReference type="EMBL" id="MDTU01000001">
    <property type="protein sequence ID" value="ODN43895.1"/>
    <property type="molecule type" value="Genomic_DNA"/>
</dbReference>
<comment type="caution">
    <text evidence="1">The sequence shown here is derived from an EMBL/GenBank/DDBJ whole genome shotgun (WGS) entry which is preliminary data.</text>
</comment>
<evidence type="ECO:0000313" key="1">
    <source>
        <dbReference type="EMBL" id="ODN43895.1"/>
    </source>
</evidence>
<organism evidence="1 2">
    <name type="scientific">Piscirickettsia litoralis</name>
    <dbReference type="NCBI Taxonomy" id="1891921"/>
    <lineage>
        <taxon>Bacteria</taxon>
        <taxon>Pseudomonadati</taxon>
        <taxon>Pseudomonadota</taxon>
        <taxon>Gammaproteobacteria</taxon>
        <taxon>Thiotrichales</taxon>
        <taxon>Piscirickettsiaceae</taxon>
        <taxon>Piscirickettsia</taxon>
    </lineage>
</organism>
<keyword evidence="2" id="KW-1185">Reference proteome</keyword>
<gene>
    <name evidence="1" type="ORF">BGC07_14625</name>
</gene>
<sequence>MTKNKTTGIYSIHCDSDNYAGVDFSSMCKAFSTIAKQKDAAVYLSLYPYWIQKIEGTGDEFNENLLTAYQKNLSGCFKRF</sequence>
<accession>A0ABX3A8J9</accession>
<name>A0ABX3A8J9_9GAMM</name>
<evidence type="ECO:0000313" key="2">
    <source>
        <dbReference type="Proteomes" id="UP000094329"/>
    </source>
</evidence>
<dbReference type="RefSeq" id="WP_069313691.1">
    <property type="nucleotide sequence ID" value="NZ_MDTU01000001.1"/>
</dbReference>
<protein>
    <submittedName>
        <fullName evidence="1">Uncharacterized protein</fullName>
    </submittedName>
</protein>